<evidence type="ECO:0000259" key="5">
    <source>
        <dbReference type="PROSITE" id="PS50075"/>
    </source>
</evidence>
<dbReference type="InterPro" id="IPR029058">
    <property type="entry name" value="AB_hydrolase_fold"/>
</dbReference>
<dbReference type="FunFam" id="3.30.300.30:FF:000010">
    <property type="entry name" value="Enterobactin synthetase component F"/>
    <property type="match status" value="1"/>
</dbReference>
<dbReference type="PROSITE" id="PS00455">
    <property type="entry name" value="AMP_BINDING"/>
    <property type="match status" value="1"/>
</dbReference>
<dbReference type="HOGENOM" id="CLU_000022_2_4_0"/>
<dbReference type="InterPro" id="IPR010071">
    <property type="entry name" value="AA_adenyl_dom"/>
</dbReference>
<evidence type="ECO:0000313" key="6">
    <source>
        <dbReference type="EMBL" id="AHG93599.1"/>
    </source>
</evidence>
<comment type="cofactor">
    <cofactor evidence="1">
        <name>pantetheine 4'-phosphate</name>
        <dbReference type="ChEBI" id="CHEBI:47942"/>
    </cofactor>
</comment>
<dbReference type="InterPro" id="IPR001242">
    <property type="entry name" value="Condensation_dom"/>
</dbReference>
<evidence type="ECO:0000256" key="4">
    <source>
        <dbReference type="ARBA" id="ARBA00022553"/>
    </source>
</evidence>
<dbReference type="Pfam" id="PF13193">
    <property type="entry name" value="AMP-binding_C"/>
    <property type="match status" value="1"/>
</dbReference>
<dbReference type="EMBL" id="CP007130">
    <property type="protein sequence ID" value="AHG93599.1"/>
    <property type="molecule type" value="Genomic_DNA"/>
</dbReference>
<dbReference type="PANTHER" id="PTHR45527:SF1">
    <property type="entry name" value="FATTY ACID SYNTHASE"/>
    <property type="match status" value="1"/>
</dbReference>
<dbReference type="PANTHER" id="PTHR45527">
    <property type="entry name" value="NONRIBOSOMAL PEPTIDE SYNTHETASE"/>
    <property type="match status" value="1"/>
</dbReference>
<dbReference type="PATRIC" id="fig|861299.3.peg.6118"/>
<dbReference type="NCBIfam" id="TIGR01733">
    <property type="entry name" value="AA-adenyl-dom"/>
    <property type="match status" value="1"/>
</dbReference>
<organism evidence="6 7">
    <name type="scientific">Gemmatirosa kalamazoonensis</name>
    <dbReference type="NCBI Taxonomy" id="861299"/>
    <lineage>
        <taxon>Bacteria</taxon>
        <taxon>Pseudomonadati</taxon>
        <taxon>Gemmatimonadota</taxon>
        <taxon>Gemmatimonadia</taxon>
        <taxon>Gemmatimonadales</taxon>
        <taxon>Gemmatimonadaceae</taxon>
        <taxon>Gemmatirosa</taxon>
    </lineage>
</organism>
<proteinExistence type="inferred from homology"/>
<dbReference type="InterPro" id="IPR006162">
    <property type="entry name" value="Ppantetheine_attach_site"/>
</dbReference>
<dbReference type="SUPFAM" id="SSF56801">
    <property type="entry name" value="Acetyl-CoA synthetase-like"/>
    <property type="match status" value="1"/>
</dbReference>
<dbReference type="Pfam" id="PF00550">
    <property type="entry name" value="PP-binding"/>
    <property type="match status" value="1"/>
</dbReference>
<dbReference type="InterPro" id="IPR020806">
    <property type="entry name" value="PKS_PP-bd"/>
</dbReference>
<dbReference type="Gene3D" id="3.40.50.1820">
    <property type="entry name" value="alpha/beta hydrolase"/>
    <property type="match status" value="1"/>
</dbReference>
<keyword evidence="7" id="KW-1185">Reference proteome</keyword>
<dbReference type="SMART" id="SM00823">
    <property type="entry name" value="PKS_PP"/>
    <property type="match status" value="1"/>
</dbReference>
<evidence type="ECO:0000256" key="1">
    <source>
        <dbReference type="ARBA" id="ARBA00001957"/>
    </source>
</evidence>
<dbReference type="Pfam" id="PF00668">
    <property type="entry name" value="Condensation"/>
    <property type="match status" value="1"/>
</dbReference>
<dbReference type="GO" id="GO:0005737">
    <property type="term" value="C:cytoplasm"/>
    <property type="evidence" value="ECO:0007669"/>
    <property type="project" value="TreeGrafter"/>
</dbReference>
<dbReference type="GO" id="GO:0003824">
    <property type="term" value="F:catalytic activity"/>
    <property type="evidence" value="ECO:0007669"/>
    <property type="project" value="InterPro"/>
</dbReference>
<dbReference type="InParanoid" id="W0RRI3"/>
<name>W0RRI3_9BACT</name>
<dbReference type="GO" id="GO:0031177">
    <property type="term" value="F:phosphopantetheine binding"/>
    <property type="evidence" value="ECO:0007669"/>
    <property type="project" value="InterPro"/>
</dbReference>
<sequence length="1091" mass="115757">MAGQSAGPEEGGIPRRATTAGDVAPMSFAQELLWLLDRAAPGLTAYNVPRAIRVRGALDAEALRGALDTVVARHELLRTTYRSGPNGQPQQVVHAHRPFALPVVDLTSLPADAREAEAERLVMAEATTCFDLGADLLLRARLIRLAADDHILVLVSHHIVSDGWSKGILFRELSAAYDALSAGRAPALAPLPIQYADFAIWQRAAAEGPELREHLDYWRGRLAQPLPTLELPTDFPRPAAQGFAGSRRDSVLPNDLVARLRELGQSYGATPYMVLLAAYQTVLHRYSGQADIITGSPIAGRTRPEVEGLLGYFANTLAMRTSFADDPTFAELLERISENAVDAYEHEAVPFEELVLELRAADAPGTPSHAPLFSCVLRMEDTLPDELRLGAASLEFLSLDIGQTKFDLTLLVAEVPQGLRLALGFRTDLFMPGYAERFLGHVRSVLEAAVADAEVRVSKIALLTAGERAQLAAWNDTAAALGAPATLVESFEAQAARVPERAAVVGADATLSYAELNARANALARQLRSLGVSSNTPVGLLLDRSAEAVVGLLGILKAGGAYMPLSVEAPAGRLATQLTESGAKVVVTDAAGAGKLPASVQAVTVDASGASSDANVDSVAAPDDLVYVLYTSGSTGTPKGVAVTHANAVHYARTISRVLGALDGLHFGMVSTLAADLGNTALLPSLIAGGTLHVLSKDVTTDPARFAEYVAAHPLDVIKATPNHVVALGTALPTTWLVVGGEALRPEVARTFLNAGTCRVLNHYGPTETTVGVLTHEVTTASLSGQTVPLGKPLANTHAYVVDAHGNEQPVGIPGELLIGGAGVARGYLKRDDLTAERFVAFHGERVYRTGDRVKRLPDGSIEFLGRVDDQVKVRGFRVELGEIEQVLRANPGVAQAVVVLRDEALVAYAVPKQAGYAVSHSDRPTREKLVEWLAAQLPEYMVPSAVVLLDALPLTPNGKVDKRALPAPDASAAAADTYVAPRTPTEGTVARIWQDVLKKERIGVTESFLDLGGHSLLAIRVLGRINKELGVRLALRALFETPTVTQIAAIVDTELRAREEAELARALAEIEGLSDEQVRGLTTGAGEAKE</sequence>
<dbReference type="SUPFAM" id="SSF47336">
    <property type="entry name" value="ACP-like"/>
    <property type="match status" value="1"/>
</dbReference>
<evidence type="ECO:0000313" key="7">
    <source>
        <dbReference type="Proteomes" id="UP000019151"/>
    </source>
</evidence>
<dbReference type="GO" id="GO:0044550">
    <property type="term" value="P:secondary metabolite biosynthetic process"/>
    <property type="evidence" value="ECO:0007669"/>
    <property type="project" value="TreeGrafter"/>
</dbReference>
<protein>
    <submittedName>
        <fullName evidence="6">Amino acid adenylation domain protein</fullName>
    </submittedName>
</protein>
<dbReference type="KEGG" id="gba:J421_6064"/>
<accession>W0RRI3</accession>
<dbReference type="Pfam" id="PF00501">
    <property type="entry name" value="AMP-binding"/>
    <property type="match status" value="1"/>
</dbReference>
<dbReference type="Gene3D" id="3.40.50.12780">
    <property type="entry name" value="N-terminal domain of ligase-like"/>
    <property type="match status" value="1"/>
</dbReference>
<dbReference type="Gene3D" id="3.30.559.30">
    <property type="entry name" value="Nonribosomal peptide synthetase, condensation domain"/>
    <property type="match status" value="1"/>
</dbReference>
<reference evidence="6 7" key="1">
    <citation type="journal article" date="2014" name="Genome Announc.">
        <title>Genome Sequence and Methylome of Soil Bacterium Gemmatirosa kalamazoonensis KBS708T, a Member of the Rarely Cultivated Gemmatimonadetes Phylum.</title>
        <authorList>
            <person name="Debruyn J.M."/>
            <person name="Radosevich M."/>
            <person name="Wommack K.E."/>
            <person name="Polson S.W."/>
            <person name="Hauser L.J."/>
            <person name="Fawaz M.N."/>
            <person name="Korlach J."/>
            <person name="Tsai Y.C."/>
        </authorList>
    </citation>
    <scope>NUCLEOTIDE SEQUENCE [LARGE SCALE GENOMIC DNA]</scope>
    <source>
        <strain evidence="6 7">KBS708</strain>
        <plasmid evidence="7">Plasmid 2</plasmid>
    </source>
</reference>
<dbReference type="FunFam" id="3.40.50.980:FF:000001">
    <property type="entry name" value="Non-ribosomal peptide synthetase"/>
    <property type="match status" value="1"/>
</dbReference>
<keyword evidence="3" id="KW-0596">Phosphopantetheine</keyword>
<keyword evidence="4" id="KW-0597">Phosphoprotein</keyword>
<dbReference type="InterPro" id="IPR045851">
    <property type="entry name" value="AMP-bd_C_sf"/>
</dbReference>
<feature type="domain" description="Carrier" evidence="5">
    <location>
        <begin position="981"/>
        <end position="1056"/>
    </location>
</feature>
<dbReference type="InterPro" id="IPR036736">
    <property type="entry name" value="ACP-like_sf"/>
</dbReference>
<dbReference type="CDD" id="cd05930">
    <property type="entry name" value="A_NRPS"/>
    <property type="match status" value="1"/>
</dbReference>
<dbReference type="eggNOG" id="COG1020">
    <property type="taxonomic scope" value="Bacteria"/>
</dbReference>
<dbReference type="PROSITE" id="PS00012">
    <property type="entry name" value="PHOSPHOPANTETHEINE"/>
    <property type="match status" value="1"/>
</dbReference>
<evidence type="ECO:0000256" key="3">
    <source>
        <dbReference type="ARBA" id="ARBA00022450"/>
    </source>
</evidence>
<dbReference type="InterPro" id="IPR000873">
    <property type="entry name" value="AMP-dep_synth/lig_dom"/>
</dbReference>
<keyword evidence="6" id="KW-0614">Plasmid</keyword>
<dbReference type="FunFam" id="3.30.559.10:FF:000012">
    <property type="entry name" value="Non-ribosomal peptide synthetase"/>
    <property type="match status" value="1"/>
</dbReference>
<dbReference type="AlphaFoldDB" id="W0RRI3"/>
<evidence type="ECO:0000256" key="2">
    <source>
        <dbReference type="ARBA" id="ARBA00006432"/>
    </source>
</evidence>
<dbReference type="Gene3D" id="3.30.300.30">
    <property type="match status" value="1"/>
</dbReference>
<dbReference type="InterPro" id="IPR020845">
    <property type="entry name" value="AMP-binding_CS"/>
</dbReference>
<dbReference type="Proteomes" id="UP000019151">
    <property type="component" value="Plasmid 2"/>
</dbReference>
<dbReference type="InterPro" id="IPR042099">
    <property type="entry name" value="ANL_N_sf"/>
</dbReference>
<comment type="similarity">
    <text evidence="2">Belongs to the ATP-dependent AMP-binding enzyme family.</text>
</comment>
<dbReference type="PROSITE" id="PS50075">
    <property type="entry name" value="CARRIER"/>
    <property type="match status" value="1"/>
</dbReference>
<dbReference type="InterPro" id="IPR009081">
    <property type="entry name" value="PP-bd_ACP"/>
</dbReference>
<dbReference type="GO" id="GO:0043041">
    <property type="term" value="P:amino acid activation for nonribosomal peptide biosynthetic process"/>
    <property type="evidence" value="ECO:0007669"/>
    <property type="project" value="TreeGrafter"/>
</dbReference>
<dbReference type="CDD" id="cd19531">
    <property type="entry name" value="LCL_NRPS-like"/>
    <property type="match status" value="1"/>
</dbReference>
<dbReference type="InterPro" id="IPR025110">
    <property type="entry name" value="AMP-bd_C"/>
</dbReference>
<dbReference type="SUPFAM" id="SSF52777">
    <property type="entry name" value="CoA-dependent acyltransferases"/>
    <property type="match status" value="2"/>
</dbReference>
<dbReference type="FunFam" id="1.10.1200.10:FF:000005">
    <property type="entry name" value="Nonribosomal peptide synthetase 1"/>
    <property type="match status" value="1"/>
</dbReference>
<dbReference type="Gene3D" id="3.30.559.10">
    <property type="entry name" value="Chloramphenicol acetyltransferase-like domain"/>
    <property type="match status" value="1"/>
</dbReference>
<dbReference type="InterPro" id="IPR023213">
    <property type="entry name" value="CAT-like_dom_sf"/>
</dbReference>
<dbReference type="FunCoup" id="W0RRI3">
    <property type="interactions" value="30"/>
</dbReference>
<geneLocation type="plasmid" evidence="6 7">
    <name>2</name>
</geneLocation>
<gene>
    <name evidence="6" type="ORF">J421_6064</name>
</gene>